<dbReference type="CDD" id="cd10014">
    <property type="entry name" value="TFIIA_gamma_C"/>
    <property type="match status" value="1"/>
</dbReference>
<dbReference type="InterPro" id="IPR015871">
    <property type="entry name" value="TFIIA_gsu_C"/>
</dbReference>
<feature type="domain" description="Transcription initiation factor IIA gamma subunit C-terminal" evidence="10">
    <location>
        <begin position="57"/>
        <end position="98"/>
    </location>
</feature>
<dbReference type="Proteomes" id="UP000192758">
    <property type="component" value="Unassembled WGS sequence"/>
</dbReference>
<dbReference type="SUPFAM" id="SSF50784">
    <property type="entry name" value="Transcription factor IIA (TFIIA), beta-barrel domain"/>
    <property type="match status" value="1"/>
</dbReference>
<dbReference type="SUPFAM" id="SSF47396">
    <property type="entry name" value="Transcription factor IIA (TFIIA), alpha-helical domain"/>
    <property type="match status" value="1"/>
</dbReference>
<reference evidence="11 12" key="1">
    <citation type="journal article" date="2017" name="Environ. Microbiol.">
        <title>Decay of the glycolytic pathway and adaptation to intranuclear parasitism within Enterocytozoonidae microsporidia.</title>
        <authorList>
            <person name="Wiredu Boakye D."/>
            <person name="Jaroenlak P."/>
            <person name="Prachumwat A."/>
            <person name="Williams T.A."/>
            <person name="Bateman K.S."/>
            <person name="Itsathitphaisarn O."/>
            <person name="Sritunyalucksana K."/>
            <person name="Paszkiewicz K.H."/>
            <person name="Moore K.A."/>
            <person name="Stentiford G.D."/>
            <person name="Williams B.A."/>
        </authorList>
    </citation>
    <scope>NUCLEOTIDE SEQUENCE [LARGE SCALE GENOMIC DNA]</scope>
    <source>
        <strain evidence="11 12">TH1</strain>
    </source>
</reference>
<gene>
    <name evidence="11" type="primary">TFIIA-S</name>
    <name evidence="11" type="ORF">EHP00_722</name>
</gene>
<dbReference type="PANTHER" id="PTHR10966">
    <property type="entry name" value="TRANSCRIPTION INITIATION FACTOR IIA SUBUNIT 2"/>
    <property type="match status" value="1"/>
</dbReference>
<evidence type="ECO:0000256" key="1">
    <source>
        <dbReference type="ARBA" id="ARBA00004123"/>
    </source>
</evidence>
<organism evidence="11 12">
    <name type="scientific">Ecytonucleospora hepatopenaei</name>
    <dbReference type="NCBI Taxonomy" id="646526"/>
    <lineage>
        <taxon>Eukaryota</taxon>
        <taxon>Fungi</taxon>
        <taxon>Fungi incertae sedis</taxon>
        <taxon>Microsporidia</taxon>
        <taxon>Enterocytozoonidae</taxon>
        <taxon>Ecytonucleospora</taxon>
    </lineage>
</organism>
<dbReference type="InterPro" id="IPR015872">
    <property type="entry name" value="TFIIA_gsu_N"/>
</dbReference>
<evidence type="ECO:0000256" key="3">
    <source>
        <dbReference type="ARBA" id="ARBA00019928"/>
    </source>
</evidence>
<evidence type="ECO:0000256" key="5">
    <source>
        <dbReference type="ARBA" id="ARBA00023163"/>
    </source>
</evidence>
<dbReference type="GO" id="GO:0006367">
    <property type="term" value="P:transcription initiation at RNA polymerase II promoter"/>
    <property type="evidence" value="ECO:0007669"/>
    <property type="project" value="InterPro"/>
</dbReference>
<evidence type="ECO:0000256" key="7">
    <source>
        <dbReference type="ARBA" id="ARBA00024733"/>
    </source>
</evidence>
<proteinExistence type="inferred from homology"/>
<dbReference type="OrthoDB" id="586585at2759"/>
<dbReference type="GO" id="GO:0005672">
    <property type="term" value="C:transcription factor TFIIA complex"/>
    <property type="evidence" value="ECO:0007669"/>
    <property type="project" value="InterPro"/>
</dbReference>
<dbReference type="InterPro" id="IPR003194">
    <property type="entry name" value="TFIIA_gsu"/>
</dbReference>
<comment type="caution">
    <text evidence="11">The sequence shown here is derived from an EMBL/GenBank/DDBJ whole genome shotgun (WGS) entry which is preliminary data.</text>
</comment>
<dbReference type="VEuPathDB" id="MicrosporidiaDB:EHP00_722"/>
<evidence type="ECO:0000256" key="8">
    <source>
        <dbReference type="PIRNR" id="PIRNR009415"/>
    </source>
</evidence>
<dbReference type="Pfam" id="PF02268">
    <property type="entry name" value="TFIIA_gamma_N"/>
    <property type="match status" value="1"/>
</dbReference>
<sequence length="113" mass="12890">MYEFYRSTIVGRALLETVDEKVKTNAITVEQANVILEKFDKVIPRVFEKVSNTIGFKGKALTYNNVDGVWKFLCKNLLVSINNSYYTLPYSRIVACDADMSAEGGRRKRKAKQ</sequence>
<evidence type="ECO:0000259" key="10">
    <source>
        <dbReference type="Pfam" id="PF02751"/>
    </source>
</evidence>
<evidence type="ECO:0000259" key="9">
    <source>
        <dbReference type="Pfam" id="PF02268"/>
    </source>
</evidence>
<evidence type="ECO:0000313" key="12">
    <source>
        <dbReference type="Proteomes" id="UP000192758"/>
    </source>
</evidence>
<comment type="function">
    <text evidence="7">TFIIA is a component of the transcription machinery of RNA polymerase II and plays an important role in transcriptional activation. TFIIA in a complex with TBP mediates transcriptional activity.</text>
</comment>
<dbReference type="Gene3D" id="1.10.287.190">
    <property type="entry name" value="Transcription factor IIA gamma subunit, alpha-helical domain"/>
    <property type="match status" value="1"/>
</dbReference>
<keyword evidence="6 8" id="KW-0539">Nucleus</keyword>
<dbReference type="PIRSF" id="PIRSF009415">
    <property type="entry name" value="Hum_TFIIA_gamma"/>
    <property type="match status" value="1"/>
</dbReference>
<dbReference type="EMBL" id="MNPJ01000024">
    <property type="protein sequence ID" value="OQS53900.1"/>
    <property type="molecule type" value="Genomic_DNA"/>
</dbReference>
<name>A0A1W0E3U2_9MICR</name>
<evidence type="ECO:0000256" key="6">
    <source>
        <dbReference type="ARBA" id="ARBA00023242"/>
    </source>
</evidence>
<comment type="subcellular location">
    <subcellularLocation>
        <location evidence="1 8">Nucleus</location>
    </subcellularLocation>
</comment>
<dbReference type="STRING" id="646526.A0A1W0E3U2"/>
<accession>A0A1W0E3U2</accession>
<feature type="domain" description="Transcription initiation factor IIA gamma subunit N-terminal" evidence="9">
    <location>
        <begin position="1"/>
        <end position="45"/>
    </location>
</feature>
<keyword evidence="12" id="KW-1185">Reference proteome</keyword>
<protein>
    <recommendedName>
        <fullName evidence="3 8">Transcription initiation factor IIA subunit 2</fullName>
    </recommendedName>
</protein>
<dbReference type="InterPro" id="IPR009083">
    <property type="entry name" value="TFIIA_a-hlx"/>
</dbReference>
<keyword evidence="5 8" id="KW-0804">Transcription</keyword>
<evidence type="ECO:0000313" key="11">
    <source>
        <dbReference type="EMBL" id="OQS53900.1"/>
    </source>
</evidence>
<dbReference type="AlphaFoldDB" id="A0A1W0E3U2"/>
<dbReference type="Pfam" id="PF02751">
    <property type="entry name" value="TFIIA_gamma_C"/>
    <property type="match status" value="1"/>
</dbReference>
<keyword evidence="4 8" id="KW-0805">Transcription regulation</keyword>
<comment type="similarity">
    <text evidence="2 8">Belongs to the TFIIA subunit 2 family.</text>
</comment>
<dbReference type="InterPro" id="IPR009088">
    <property type="entry name" value="TFIIA_b-brl"/>
</dbReference>
<evidence type="ECO:0000256" key="4">
    <source>
        <dbReference type="ARBA" id="ARBA00023015"/>
    </source>
</evidence>
<evidence type="ECO:0000256" key="2">
    <source>
        <dbReference type="ARBA" id="ARBA00007675"/>
    </source>
</evidence>
<dbReference type="Gene3D" id="2.30.18.10">
    <property type="entry name" value="Transcription factor IIA (TFIIA), beta-barrel domain"/>
    <property type="match status" value="1"/>
</dbReference>